<dbReference type="Gene3D" id="1.10.287.950">
    <property type="entry name" value="Methyl-accepting chemotaxis protein"/>
    <property type="match status" value="1"/>
</dbReference>
<dbReference type="Pfam" id="PF12729">
    <property type="entry name" value="4HB_MCP_1"/>
    <property type="match status" value="1"/>
</dbReference>
<evidence type="ECO:0000313" key="7">
    <source>
        <dbReference type="Proteomes" id="UP000275368"/>
    </source>
</evidence>
<evidence type="ECO:0000256" key="5">
    <source>
        <dbReference type="ARBA" id="ARBA00029447"/>
    </source>
</evidence>
<dbReference type="KEGG" id="pbk:Back11_36410"/>
<protein>
    <submittedName>
        <fullName evidence="6">Putative sensory transducer protein YvaQ</fullName>
    </submittedName>
</protein>
<dbReference type="EMBL" id="AP019308">
    <property type="protein sequence ID" value="BBH22296.1"/>
    <property type="molecule type" value="Genomic_DNA"/>
</dbReference>
<evidence type="ECO:0000256" key="1">
    <source>
        <dbReference type="ARBA" id="ARBA00004236"/>
    </source>
</evidence>
<dbReference type="PANTHER" id="PTHR32089">
    <property type="entry name" value="METHYL-ACCEPTING CHEMOTAXIS PROTEIN MCPB"/>
    <property type="match status" value="1"/>
</dbReference>
<dbReference type="CDD" id="cd06225">
    <property type="entry name" value="HAMP"/>
    <property type="match status" value="1"/>
</dbReference>
<dbReference type="SMART" id="SM00283">
    <property type="entry name" value="MA"/>
    <property type="match status" value="1"/>
</dbReference>
<organism evidence="6 7">
    <name type="scientific">Paenibacillus baekrokdamisoli</name>
    <dbReference type="NCBI Taxonomy" id="1712516"/>
    <lineage>
        <taxon>Bacteria</taxon>
        <taxon>Bacillati</taxon>
        <taxon>Bacillota</taxon>
        <taxon>Bacilli</taxon>
        <taxon>Bacillales</taxon>
        <taxon>Paenibacillaceae</taxon>
        <taxon>Paenibacillus</taxon>
    </lineage>
</organism>
<dbReference type="AlphaFoldDB" id="A0A3G9IV28"/>
<sequence length="579" mass="62855">MNRLGVRLTVGKKLALSFSILFILLAVLGTNSLYRAHTMQTKTEEITTNWLEGVAIANNLNYLTEHILGLQLKVMTHPDANKKAGYEQEAINTFQKIDHQLEAYAATYANHEDQLNAEKLKAKWDNFSETYKKVDQLGKQINLVTGAGFKEKELLSLMDESERSFNEMQINLDEMVKINELGAKQATQESKDIYNTSVVAAIVIIVISILAVIVLLIVINQIISKPVKRVSHLLEQVAKGDLTVERMELKQQDEIGSLVQSLNDMVANLKSTMFKIQDASTIVAASSQELLASSEENTEATKHVSASIQEIAAGSETQLQSATETSRAMEEMTIGIQRIAETTSEVSELSMNASEQANLGNQSIQLLVQKMNTISDSVDESGQEIKMLEKHSENIGEVVHIIGEIAGQTSLLALNASIESARAGEHGRGFAVVANEVKKLAEQSASSVQTIKDFISQIQRDTVKSVQTMNRSMQEVKQGMAAVTEAEHAFQGIVQTSQLLSGKIQEVAASAQEMAAGSEEVSASVNEMSNVAQNAAGAAQTVAASTEEQLASVEEITSAALSLSEVAQELNELVGSFKV</sequence>
<keyword evidence="7" id="KW-1185">Reference proteome</keyword>
<dbReference type="Gene3D" id="6.10.340.10">
    <property type="match status" value="1"/>
</dbReference>
<dbReference type="OrthoDB" id="358716at2"/>
<dbReference type="Pfam" id="PF00672">
    <property type="entry name" value="HAMP"/>
    <property type="match status" value="1"/>
</dbReference>
<keyword evidence="3" id="KW-0472">Membrane</keyword>
<dbReference type="SMART" id="SM00304">
    <property type="entry name" value="HAMP"/>
    <property type="match status" value="2"/>
</dbReference>
<evidence type="ECO:0000313" key="6">
    <source>
        <dbReference type="EMBL" id="BBH22296.1"/>
    </source>
</evidence>
<evidence type="ECO:0000256" key="4">
    <source>
        <dbReference type="ARBA" id="ARBA00023224"/>
    </source>
</evidence>
<dbReference type="PANTHER" id="PTHR32089:SF112">
    <property type="entry name" value="LYSOZYME-LIKE PROTEIN-RELATED"/>
    <property type="match status" value="1"/>
</dbReference>
<dbReference type="CDD" id="cd11386">
    <property type="entry name" value="MCP_signal"/>
    <property type="match status" value="1"/>
</dbReference>
<reference evidence="6 7" key="1">
    <citation type="submission" date="2018-11" db="EMBL/GenBank/DDBJ databases">
        <title>Complete genome sequence of Paenibacillus baekrokdamisoli strain KCTC 33723.</title>
        <authorList>
            <person name="Kang S.W."/>
            <person name="Lee K.C."/>
            <person name="Kim K.K."/>
            <person name="Kim J.S."/>
            <person name="Kim D.S."/>
            <person name="Ko S.H."/>
            <person name="Yang S.H."/>
            <person name="Lee J.S."/>
        </authorList>
    </citation>
    <scope>NUCLEOTIDE SEQUENCE [LARGE SCALE GENOMIC DNA]</scope>
    <source>
        <strain evidence="6 7">KCTC 33723</strain>
    </source>
</reference>
<gene>
    <name evidence="6" type="primary">yvaQ</name>
    <name evidence="6" type="ORF">Back11_36410</name>
</gene>
<keyword evidence="4" id="KW-0807">Transducer</keyword>
<accession>A0A3G9IV28</accession>
<dbReference type="InterPro" id="IPR004089">
    <property type="entry name" value="MCPsignal_dom"/>
</dbReference>
<dbReference type="InterPro" id="IPR003660">
    <property type="entry name" value="HAMP_dom"/>
</dbReference>
<dbReference type="PROSITE" id="PS50111">
    <property type="entry name" value="CHEMOTAXIS_TRANSDUC_2"/>
    <property type="match status" value="1"/>
</dbReference>
<dbReference type="GO" id="GO:0005886">
    <property type="term" value="C:plasma membrane"/>
    <property type="evidence" value="ECO:0007669"/>
    <property type="project" value="UniProtKB-SubCell"/>
</dbReference>
<comment type="similarity">
    <text evidence="5">Belongs to the methyl-accepting chemotaxis (MCP) protein family.</text>
</comment>
<dbReference type="RefSeq" id="WP_125660173.1">
    <property type="nucleotide sequence ID" value="NZ_AP019308.1"/>
</dbReference>
<dbReference type="SUPFAM" id="SSF58104">
    <property type="entry name" value="Methyl-accepting chemotaxis protein (MCP) signaling domain"/>
    <property type="match status" value="1"/>
</dbReference>
<proteinExistence type="inferred from homology"/>
<evidence type="ECO:0000256" key="2">
    <source>
        <dbReference type="ARBA" id="ARBA00022475"/>
    </source>
</evidence>
<dbReference type="InterPro" id="IPR024478">
    <property type="entry name" value="HlyB_4HB_MCP"/>
</dbReference>
<name>A0A3G9IV28_9BACL</name>
<keyword evidence="2" id="KW-1003">Cell membrane</keyword>
<evidence type="ECO:0000256" key="3">
    <source>
        <dbReference type="ARBA" id="ARBA00023136"/>
    </source>
</evidence>
<dbReference type="PROSITE" id="PS50885">
    <property type="entry name" value="HAMP"/>
    <property type="match status" value="1"/>
</dbReference>
<dbReference type="GO" id="GO:0007165">
    <property type="term" value="P:signal transduction"/>
    <property type="evidence" value="ECO:0007669"/>
    <property type="project" value="UniProtKB-KW"/>
</dbReference>
<dbReference type="Proteomes" id="UP000275368">
    <property type="component" value="Chromosome"/>
</dbReference>
<comment type="subcellular location">
    <subcellularLocation>
        <location evidence="1">Cell membrane</location>
    </subcellularLocation>
</comment>
<dbReference type="Pfam" id="PF00015">
    <property type="entry name" value="MCPsignal"/>
    <property type="match status" value="1"/>
</dbReference>